<comment type="caution">
    <text evidence="1">The sequence shown here is derived from an EMBL/GenBank/DDBJ whole genome shotgun (WGS) entry which is preliminary data.</text>
</comment>
<dbReference type="EMBL" id="JAHQIW010001435">
    <property type="protein sequence ID" value="KAJ1352522.1"/>
    <property type="molecule type" value="Genomic_DNA"/>
</dbReference>
<evidence type="ECO:0000313" key="2">
    <source>
        <dbReference type="Proteomes" id="UP001196413"/>
    </source>
</evidence>
<gene>
    <name evidence="1" type="ORF">KIN20_008875</name>
</gene>
<dbReference type="Proteomes" id="UP001196413">
    <property type="component" value="Unassembled WGS sequence"/>
</dbReference>
<name>A0AAD5MPP0_PARTN</name>
<proteinExistence type="predicted"/>
<dbReference type="AlphaFoldDB" id="A0AAD5MPP0"/>
<reference evidence="1" key="1">
    <citation type="submission" date="2021-06" db="EMBL/GenBank/DDBJ databases">
        <title>Parelaphostrongylus tenuis whole genome reference sequence.</title>
        <authorList>
            <person name="Garwood T.J."/>
            <person name="Larsen P.A."/>
            <person name="Fountain-Jones N.M."/>
            <person name="Garbe J.R."/>
            <person name="Macchietto M.G."/>
            <person name="Kania S.A."/>
            <person name="Gerhold R.W."/>
            <person name="Richards J.E."/>
            <person name="Wolf T.M."/>
        </authorList>
    </citation>
    <scope>NUCLEOTIDE SEQUENCE</scope>
    <source>
        <strain evidence="1">MNPRO001-30</strain>
        <tissue evidence="1">Meninges</tissue>
    </source>
</reference>
<sequence>MRKKRHYHPNDGNFLSKLIIWPINRDQEDRVKLIEYKSPKRLKKIRLCQPVIGPMIPLCSDKQIRKILKDAGARMAQRQLDFARFRTSSKEHDKAKCASSSS</sequence>
<organism evidence="1 2">
    <name type="scientific">Parelaphostrongylus tenuis</name>
    <name type="common">Meningeal worm</name>
    <dbReference type="NCBI Taxonomy" id="148309"/>
    <lineage>
        <taxon>Eukaryota</taxon>
        <taxon>Metazoa</taxon>
        <taxon>Ecdysozoa</taxon>
        <taxon>Nematoda</taxon>
        <taxon>Chromadorea</taxon>
        <taxon>Rhabditida</taxon>
        <taxon>Rhabditina</taxon>
        <taxon>Rhabditomorpha</taxon>
        <taxon>Strongyloidea</taxon>
        <taxon>Metastrongylidae</taxon>
        <taxon>Parelaphostrongylus</taxon>
    </lineage>
</organism>
<keyword evidence="2" id="KW-1185">Reference proteome</keyword>
<accession>A0AAD5MPP0</accession>
<protein>
    <submittedName>
        <fullName evidence="1">Uncharacterized protein</fullName>
    </submittedName>
</protein>
<evidence type="ECO:0000313" key="1">
    <source>
        <dbReference type="EMBL" id="KAJ1352522.1"/>
    </source>
</evidence>